<sequence length="172" mass="19355">MLDELVAGDILLVRGKDLHRKRRERFRWLLSAAISGLTGSEYTHAALYIGHGLIIDVDVGRCVAVRNIDELDCFDVFRVAGATVTERQLAVYFCTTQRLRKYDYGAVLSIGLERLFGVPFSGSKDDPRRWFCFELVAAAYKLSNTPWRTTGGDLENHKRLGKSKCALEEVLG</sequence>
<dbReference type="Proteomes" id="UP000245634">
    <property type="component" value="Unassembled WGS sequence"/>
</dbReference>
<dbReference type="EMBL" id="QGGL01000002">
    <property type="protein sequence ID" value="PWK16050.1"/>
    <property type="molecule type" value="Genomic_DNA"/>
</dbReference>
<dbReference type="Gene3D" id="3.90.1720.10">
    <property type="entry name" value="endopeptidase domain like (from Nostoc punctiforme)"/>
    <property type="match status" value="1"/>
</dbReference>
<evidence type="ECO:0000313" key="2">
    <source>
        <dbReference type="Proteomes" id="UP000245634"/>
    </source>
</evidence>
<keyword evidence="2" id="KW-1185">Reference proteome</keyword>
<accession>A0A316DZS1</accession>
<name>A0A316DZS1_9BACL</name>
<evidence type="ECO:0000313" key="1">
    <source>
        <dbReference type="EMBL" id="PWK16050.1"/>
    </source>
</evidence>
<dbReference type="InterPro" id="IPR038765">
    <property type="entry name" value="Papain-like_cys_pep_sf"/>
</dbReference>
<dbReference type="SUPFAM" id="SSF54001">
    <property type="entry name" value="Cysteine proteinases"/>
    <property type="match status" value="1"/>
</dbReference>
<dbReference type="RefSeq" id="WP_109686461.1">
    <property type="nucleotide sequence ID" value="NZ_QGGL01000002.1"/>
</dbReference>
<proteinExistence type="predicted"/>
<evidence type="ECO:0008006" key="3">
    <source>
        <dbReference type="Google" id="ProtNLM"/>
    </source>
</evidence>
<protein>
    <recommendedName>
        <fullName evidence="3">Permuted papain-like amidase YaeF/Yiix C92 family enzyme</fullName>
    </recommendedName>
</protein>
<comment type="caution">
    <text evidence="1">The sequence shown here is derived from an EMBL/GenBank/DDBJ whole genome shotgun (WGS) entry which is preliminary data.</text>
</comment>
<reference evidence="1 2" key="1">
    <citation type="submission" date="2018-05" db="EMBL/GenBank/DDBJ databases">
        <title>Genomic Encyclopedia of Type Strains, Phase IV (KMG-IV): sequencing the most valuable type-strain genomes for metagenomic binning, comparative biology and taxonomic classification.</title>
        <authorList>
            <person name="Goeker M."/>
        </authorList>
    </citation>
    <scope>NUCLEOTIDE SEQUENCE [LARGE SCALE GENOMIC DNA]</scope>
    <source>
        <strain evidence="1 2">DSM 18773</strain>
    </source>
</reference>
<dbReference type="OrthoDB" id="95478at2"/>
<dbReference type="AlphaFoldDB" id="A0A316DZS1"/>
<organism evidence="1 2">
    <name type="scientific">Tumebacillus permanentifrigoris</name>
    <dbReference type="NCBI Taxonomy" id="378543"/>
    <lineage>
        <taxon>Bacteria</taxon>
        <taxon>Bacillati</taxon>
        <taxon>Bacillota</taxon>
        <taxon>Bacilli</taxon>
        <taxon>Bacillales</taxon>
        <taxon>Alicyclobacillaceae</taxon>
        <taxon>Tumebacillus</taxon>
    </lineage>
</organism>
<gene>
    <name evidence="1" type="ORF">C7459_102297</name>
</gene>